<dbReference type="KEGG" id="bma:BMAA1648"/>
<sequence length="165" mass="17463">MRRGVTARTPDPQSSSHPRSVGTAPRREPDRLLTCSPRRAPTGFFDEPRANNGASKCEQRDMNIESSFEANVRAAEAGASPCRMAGRKKATAGSTAFAAGANGESRCNGPLGLLMSLASGLGTDSSSMRTGANGWVRASFAGRPSAAYGTNPVRARRFRHRRIPG</sequence>
<evidence type="ECO:0000313" key="2">
    <source>
        <dbReference type="EMBL" id="AAU45935.1"/>
    </source>
</evidence>
<keyword evidence="3" id="KW-1185">Reference proteome</keyword>
<dbReference type="EMBL" id="CP000011">
    <property type="protein sequence ID" value="AAU45935.1"/>
    <property type="molecule type" value="Genomic_DNA"/>
</dbReference>
<gene>
    <name evidence="2" type="ordered locus">BMAA1648</name>
</gene>
<proteinExistence type="predicted"/>
<dbReference type="HOGENOM" id="CLU_1902748_0_0_4"/>
<organism evidence="2 3">
    <name type="scientific">Burkholderia mallei (strain ATCC 23344)</name>
    <dbReference type="NCBI Taxonomy" id="243160"/>
    <lineage>
        <taxon>Bacteria</taxon>
        <taxon>Pseudomonadati</taxon>
        <taxon>Pseudomonadota</taxon>
        <taxon>Betaproteobacteria</taxon>
        <taxon>Burkholderiales</taxon>
        <taxon>Burkholderiaceae</taxon>
        <taxon>Burkholderia</taxon>
        <taxon>pseudomallei group</taxon>
    </lineage>
</organism>
<dbReference type="PATRIC" id="fig|243160.12.peg.5238"/>
<reference evidence="2 3" key="1">
    <citation type="journal article" date="2004" name="Proc. Natl. Acad. Sci. U.S.A.">
        <title>Structural flexibility in the Burkholderia mallei genome.</title>
        <authorList>
            <person name="Nierman W.C."/>
            <person name="DeShazer D."/>
            <person name="Kim H.S."/>
            <person name="Tettelin H."/>
            <person name="Nelson K.E."/>
            <person name="Feldblyum T."/>
            <person name="Ulrich R.L."/>
            <person name="Ronning C.M."/>
            <person name="Brinkac L.M."/>
            <person name="Daugherty S.C."/>
            <person name="Davidsen T.D."/>
            <person name="Deboy R.T."/>
            <person name="Dimitrov G."/>
            <person name="Dodson R.J."/>
            <person name="Durkin A.S."/>
            <person name="Gwinn M.L."/>
            <person name="Haft D.H."/>
            <person name="Khouri H."/>
            <person name="Kolonay J.F."/>
            <person name="Madupu R."/>
            <person name="Mohammoud Y."/>
            <person name="Nelson W.C."/>
            <person name="Radune D."/>
            <person name="Romero C.M."/>
            <person name="Sarria S."/>
            <person name="Selengut J."/>
            <person name="Shamblin C."/>
            <person name="Sullivan S.A."/>
            <person name="White O."/>
            <person name="Yu Y."/>
            <person name="Zafar N."/>
            <person name="Zhou L."/>
            <person name="Fraser C.M."/>
        </authorList>
    </citation>
    <scope>NUCLEOTIDE SEQUENCE [LARGE SCALE GENOMIC DNA]</scope>
    <source>
        <strain evidence="2 3">ATCC 23344</strain>
    </source>
</reference>
<name>A0A0H2WAH8_BURMA</name>
<dbReference type="Proteomes" id="UP000006693">
    <property type="component" value="Chromosome 2"/>
</dbReference>
<feature type="region of interest" description="Disordered" evidence="1">
    <location>
        <begin position="1"/>
        <end position="56"/>
    </location>
</feature>
<protein>
    <submittedName>
        <fullName evidence="2">Uncharacterized protein</fullName>
    </submittedName>
</protein>
<evidence type="ECO:0000256" key="1">
    <source>
        <dbReference type="SAM" id="MobiDB-lite"/>
    </source>
</evidence>
<accession>A0A0H2WAH8</accession>
<evidence type="ECO:0000313" key="3">
    <source>
        <dbReference type="Proteomes" id="UP000006693"/>
    </source>
</evidence>
<dbReference type="AlphaFoldDB" id="A0A0H2WAH8"/>